<sequence>MVKRIVSVFMALSFVFAVSVLASDLSIDELIKNIQSNQSQIKDMSADMATKMSSNMKGAKDIEQKGKITIKYPNKTKMEMFEPSRQVTINNGKKMIMIDKNSGQRYEQDLSKTNMPMNNADNMDFQKAKEYFNFSVKKEGDKYLITGKTKKENKLIGKMEILINPDKWLPEKIKAYNPQNKLISETDMEYEKISNCWVMVKSKSSVTMPNGSMKMDMEYKNVKINKGIGDGEFDG</sequence>
<dbReference type="Gene3D" id="2.50.20.10">
    <property type="entry name" value="Lipoprotein localisation LolA/LolB/LppX"/>
    <property type="match status" value="1"/>
</dbReference>
<dbReference type="PANTHER" id="PTHR37507">
    <property type="entry name" value="SPORULATION PROTEIN YDCC"/>
    <property type="match status" value="1"/>
</dbReference>
<reference evidence="2 3" key="1">
    <citation type="submission" date="2019-12" db="EMBL/GenBank/DDBJ databases">
        <authorList>
            <person name="Wolfe R."/>
            <person name="Danczak R."/>
            <person name="Wilkins M."/>
        </authorList>
    </citation>
    <scope>NUCLEOTIDE SEQUENCE [LARGE SCALE GENOMIC DNA]</scope>
    <source>
        <strain evidence="2">X2_MaxBin.013</strain>
    </source>
</reference>
<dbReference type="InterPro" id="IPR004564">
    <property type="entry name" value="OM_lipoprot_carrier_LolA-like"/>
</dbReference>
<dbReference type="AlphaFoldDB" id="A0A833L046"/>
<dbReference type="CDD" id="cd16325">
    <property type="entry name" value="LolA"/>
    <property type="match status" value="1"/>
</dbReference>
<dbReference type="Proteomes" id="UP000488506">
    <property type="component" value="Unassembled WGS sequence"/>
</dbReference>
<evidence type="ECO:0000256" key="1">
    <source>
        <dbReference type="SAM" id="SignalP"/>
    </source>
</evidence>
<feature type="chain" id="PRO_5032301513" description="Outer membrane lipoprotein carrier protein LolA" evidence="1">
    <location>
        <begin position="23"/>
        <end position="235"/>
    </location>
</feature>
<organism evidence="2 3">
    <name type="scientific">Candidatus Saganbacteria bacterium</name>
    <dbReference type="NCBI Taxonomy" id="2575572"/>
    <lineage>
        <taxon>Bacteria</taxon>
        <taxon>Bacillati</taxon>
        <taxon>Saganbacteria</taxon>
    </lineage>
</organism>
<name>A0A833L046_UNCSA</name>
<feature type="signal peptide" evidence="1">
    <location>
        <begin position="1"/>
        <end position="22"/>
    </location>
</feature>
<dbReference type="SUPFAM" id="SSF89392">
    <property type="entry name" value="Prokaryotic lipoproteins and lipoprotein localization factors"/>
    <property type="match status" value="1"/>
</dbReference>
<dbReference type="EMBL" id="WPAF01000028">
    <property type="protein sequence ID" value="KAF0133357.1"/>
    <property type="molecule type" value="Genomic_DNA"/>
</dbReference>
<accession>A0A833L046</accession>
<proteinExistence type="predicted"/>
<evidence type="ECO:0008006" key="4">
    <source>
        <dbReference type="Google" id="ProtNLM"/>
    </source>
</evidence>
<dbReference type="InterPro" id="IPR029046">
    <property type="entry name" value="LolA/LolB/LppX"/>
</dbReference>
<gene>
    <name evidence="2" type="ORF">FD145_1318</name>
</gene>
<evidence type="ECO:0000313" key="3">
    <source>
        <dbReference type="Proteomes" id="UP000488506"/>
    </source>
</evidence>
<dbReference type="PANTHER" id="PTHR37507:SF2">
    <property type="entry name" value="SPORULATION PROTEIN YDCC"/>
    <property type="match status" value="1"/>
</dbReference>
<protein>
    <recommendedName>
        <fullName evidence="4">Outer membrane lipoprotein carrier protein LolA</fullName>
    </recommendedName>
</protein>
<dbReference type="Pfam" id="PF03548">
    <property type="entry name" value="LolA"/>
    <property type="match status" value="1"/>
</dbReference>
<evidence type="ECO:0000313" key="2">
    <source>
        <dbReference type="EMBL" id="KAF0133357.1"/>
    </source>
</evidence>
<keyword evidence="1" id="KW-0732">Signal</keyword>
<comment type="caution">
    <text evidence="2">The sequence shown here is derived from an EMBL/GenBank/DDBJ whole genome shotgun (WGS) entry which is preliminary data.</text>
</comment>
<dbReference type="InterPro" id="IPR052944">
    <property type="entry name" value="Sporulation_related"/>
</dbReference>